<evidence type="ECO:0000256" key="1">
    <source>
        <dbReference type="SAM" id="MobiDB-lite"/>
    </source>
</evidence>
<feature type="domain" description="DUF317" evidence="2">
    <location>
        <begin position="151"/>
        <end position="216"/>
    </location>
</feature>
<dbReference type="Pfam" id="PF03771">
    <property type="entry name" value="SPDY"/>
    <property type="match status" value="2"/>
</dbReference>
<dbReference type="EMBL" id="JASCIS010000006">
    <property type="protein sequence ID" value="MDI3418588.1"/>
    <property type="molecule type" value="Genomic_DNA"/>
</dbReference>
<sequence length="282" mass="30811">MPLSERQLAAFADKHATQIPYDTSPRHLAGPGDARHVTHGLAAAGWNTVSDPLSAEIVLVSPDLRYRLQFDPQSRTSAWWRLRAEPAGRKLGWYAEFGEHVPAEVLAGLTDALVAQAPVGSTSPLGELDAAGWLIDGRGIAYSDHPSCKVERLPEQGAGTVPWREQVPVAWHIEARDLPTDIGSRGTHLWHAAFHRYTPERLVTAFVTALTDPAPLQRGLFDRTATYGVTQKPSPLTPQQTVDAHTTRVKALRAQARSARRQQKNHVTAPAHASTAQPAARR</sequence>
<feature type="domain" description="DUF317" evidence="2">
    <location>
        <begin position="61"/>
        <end position="119"/>
    </location>
</feature>
<gene>
    <name evidence="3" type="ORF">QIT00_08425</name>
</gene>
<reference evidence="3 4" key="1">
    <citation type="submission" date="2023-05" db="EMBL/GenBank/DDBJ databases">
        <title>Draft genome sequence of Streptomyces sp. B-S-A12 isolated from a cave soil in Thailand.</title>
        <authorList>
            <person name="Chamroensaksri N."/>
            <person name="Muangham S."/>
        </authorList>
    </citation>
    <scope>NUCLEOTIDE SEQUENCE [LARGE SCALE GENOMIC DNA]</scope>
    <source>
        <strain evidence="3 4">B-S-A12</strain>
    </source>
</reference>
<evidence type="ECO:0000259" key="2">
    <source>
        <dbReference type="Pfam" id="PF03771"/>
    </source>
</evidence>
<comment type="caution">
    <text evidence="3">The sequence shown here is derived from an EMBL/GenBank/DDBJ whole genome shotgun (WGS) entry which is preliminary data.</text>
</comment>
<keyword evidence="4" id="KW-1185">Reference proteome</keyword>
<evidence type="ECO:0000313" key="3">
    <source>
        <dbReference type="EMBL" id="MDI3418588.1"/>
    </source>
</evidence>
<accession>A0ABT6SSK9</accession>
<name>A0ABT6SSK9_9ACTN</name>
<protein>
    <submittedName>
        <fullName evidence="3">DUF317 domain-containing protein</fullName>
    </submittedName>
</protein>
<feature type="region of interest" description="Disordered" evidence="1">
    <location>
        <begin position="254"/>
        <end position="282"/>
    </location>
</feature>
<dbReference type="InterPro" id="IPR005523">
    <property type="entry name" value="DUF317_SPDY"/>
</dbReference>
<proteinExistence type="predicted"/>
<feature type="compositionally biased region" description="Low complexity" evidence="1">
    <location>
        <begin position="268"/>
        <end position="282"/>
    </location>
</feature>
<evidence type="ECO:0000313" key="4">
    <source>
        <dbReference type="Proteomes" id="UP001237105"/>
    </source>
</evidence>
<dbReference type="Proteomes" id="UP001237105">
    <property type="component" value="Unassembled WGS sequence"/>
</dbReference>
<organism evidence="3 4">
    <name type="scientific">Streptomyces luteolus</name>
    <dbReference type="NCBI Taxonomy" id="3043615"/>
    <lineage>
        <taxon>Bacteria</taxon>
        <taxon>Bacillati</taxon>
        <taxon>Actinomycetota</taxon>
        <taxon>Actinomycetes</taxon>
        <taxon>Kitasatosporales</taxon>
        <taxon>Streptomycetaceae</taxon>
        <taxon>Streptomyces</taxon>
    </lineage>
</organism>